<keyword evidence="4" id="KW-0812">Transmembrane</keyword>
<reference evidence="9 10" key="1">
    <citation type="submission" date="2015-09" db="EMBL/GenBank/DDBJ databases">
        <title>A metagenomics-based metabolic model of nitrate-dependent anaerobic oxidation of methane by Methanoperedens-like archaea.</title>
        <authorList>
            <person name="Arshad A."/>
            <person name="Speth D.R."/>
            <person name="De Graaf R.M."/>
            <person name="Op Den Camp H.J."/>
            <person name="Jetten M.S."/>
            <person name="Welte C.U."/>
        </authorList>
    </citation>
    <scope>NUCLEOTIDE SEQUENCE [LARGE SCALE GENOMIC DNA]</scope>
</reference>
<dbReference type="PANTHER" id="PTHR42982:SF1">
    <property type="entry name" value="SEC-INDEPENDENT PROTEIN TRANSLOCASE PROTEIN TATA"/>
    <property type="match status" value="1"/>
</dbReference>
<dbReference type="EMBL" id="LKCM01000137">
    <property type="protein sequence ID" value="KPQ43589.1"/>
    <property type="molecule type" value="Genomic_DNA"/>
</dbReference>
<evidence type="ECO:0000256" key="8">
    <source>
        <dbReference type="ARBA" id="ARBA00023136"/>
    </source>
</evidence>
<keyword evidence="3" id="KW-1003">Cell membrane</keyword>
<sequence length="56" mass="6325">MIGTQEMVILFFVILLLFGASKLPELARSMGKATGEFKKARIESEKEIKKIDLIIK</sequence>
<name>A0A0P8A625_9EURY</name>
<dbReference type="InterPro" id="IPR003369">
    <property type="entry name" value="TatA/B/E"/>
</dbReference>
<dbReference type="AlphaFoldDB" id="A0A0P8A625"/>
<comment type="caution">
    <text evidence="9">The sequence shown here is derived from an EMBL/GenBank/DDBJ whole genome shotgun (WGS) entry which is preliminary data.</text>
</comment>
<organism evidence="9 10">
    <name type="scientific">Candidatus Methanoperedens nitratireducens</name>
    <dbReference type="NCBI Taxonomy" id="1392998"/>
    <lineage>
        <taxon>Archaea</taxon>
        <taxon>Methanobacteriati</taxon>
        <taxon>Methanobacteriota</taxon>
        <taxon>Stenosarchaea group</taxon>
        <taxon>Methanomicrobia</taxon>
        <taxon>Methanosarcinales</taxon>
        <taxon>ANME-2 cluster</taxon>
        <taxon>Candidatus Methanoperedentaceae</taxon>
        <taxon>Candidatus Methanoperedens</taxon>
    </lineage>
</organism>
<dbReference type="GO" id="GO:0005886">
    <property type="term" value="C:plasma membrane"/>
    <property type="evidence" value="ECO:0007669"/>
    <property type="project" value="UniProtKB-SubCell"/>
</dbReference>
<comment type="subcellular location">
    <subcellularLocation>
        <location evidence="1">Cell membrane</location>
        <topology evidence="1">Single-pass membrane protein</topology>
    </subcellularLocation>
</comment>
<dbReference type="Gene3D" id="1.20.5.3310">
    <property type="match status" value="1"/>
</dbReference>
<evidence type="ECO:0000256" key="2">
    <source>
        <dbReference type="ARBA" id="ARBA00022448"/>
    </source>
</evidence>
<dbReference type="PATRIC" id="fig|1719120.3.peg.1933"/>
<dbReference type="GO" id="GO:0043953">
    <property type="term" value="P:protein transport by the Tat complex"/>
    <property type="evidence" value="ECO:0007669"/>
    <property type="project" value="InterPro"/>
</dbReference>
<evidence type="ECO:0000256" key="5">
    <source>
        <dbReference type="ARBA" id="ARBA00022927"/>
    </source>
</evidence>
<keyword evidence="6" id="KW-1133">Transmembrane helix</keyword>
<evidence type="ECO:0000313" key="10">
    <source>
        <dbReference type="Proteomes" id="UP000050360"/>
    </source>
</evidence>
<evidence type="ECO:0000256" key="3">
    <source>
        <dbReference type="ARBA" id="ARBA00022475"/>
    </source>
</evidence>
<accession>A0A0P8A625</accession>
<keyword evidence="7" id="KW-0811">Translocation</keyword>
<dbReference type="NCBIfam" id="TIGR01411">
    <property type="entry name" value="tatAE"/>
    <property type="match status" value="1"/>
</dbReference>
<proteinExistence type="predicted"/>
<gene>
    <name evidence="9" type="ORF">MPEBLZ_01772</name>
</gene>
<evidence type="ECO:0000256" key="6">
    <source>
        <dbReference type="ARBA" id="ARBA00022989"/>
    </source>
</evidence>
<evidence type="ECO:0000256" key="7">
    <source>
        <dbReference type="ARBA" id="ARBA00023010"/>
    </source>
</evidence>
<evidence type="ECO:0000256" key="1">
    <source>
        <dbReference type="ARBA" id="ARBA00004162"/>
    </source>
</evidence>
<dbReference type="InterPro" id="IPR006312">
    <property type="entry name" value="TatA/E"/>
</dbReference>
<protein>
    <submittedName>
        <fullName evidence="9">Sec-independent protein translocase TatA</fullName>
    </submittedName>
</protein>
<evidence type="ECO:0000256" key="4">
    <source>
        <dbReference type="ARBA" id="ARBA00022692"/>
    </source>
</evidence>
<dbReference type="Proteomes" id="UP000050360">
    <property type="component" value="Unassembled WGS sequence"/>
</dbReference>
<keyword evidence="8" id="KW-0472">Membrane</keyword>
<dbReference type="PANTHER" id="PTHR42982">
    <property type="entry name" value="SEC-INDEPENDENT PROTEIN TRANSLOCASE PROTEIN TATA"/>
    <property type="match status" value="1"/>
</dbReference>
<keyword evidence="5" id="KW-0653">Protein transport</keyword>
<evidence type="ECO:0000313" key="9">
    <source>
        <dbReference type="EMBL" id="KPQ43589.1"/>
    </source>
</evidence>
<keyword evidence="2" id="KW-0813">Transport</keyword>
<dbReference type="Pfam" id="PF02416">
    <property type="entry name" value="TatA_B_E"/>
    <property type="match status" value="1"/>
</dbReference>